<dbReference type="SUPFAM" id="SSF50249">
    <property type="entry name" value="Nucleic acid-binding proteins"/>
    <property type="match status" value="1"/>
</dbReference>
<accession>A0A1J5PYU0</accession>
<evidence type="ECO:0000256" key="1">
    <source>
        <dbReference type="ARBA" id="ARBA00022515"/>
    </source>
</evidence>
<dbReference type="Pfam" id="PF22657">
    <property type="entry name" value="SSB_1"/>
    <property type="match status" value="1"/>
</dbReference>
<keyword evidence="3" id="KW-0238">DNA-binding</keyword>
<dbReference type="HAMAP" id="MF_00720">
    <property type="entry name" value="PriB"/>
    <property type="match status" value="1"/>
</dbReference>
<evidence type="ECO:0000313" key="4">
    <source>
        <dbReference type="EMBL" id="OIQ76112.1"/>
    </source>
</evidence>
<reference evidence="4" key="1">
    <citation type="submission" date="2016-10" db="EMBL/GenBank/DDBJ databases">
        <title>Sequence of Gallionella enrichment culture.</title>
        <authorList>
            <person name="Poehlein A."/>
            <person name="Muehling M."/>
            <person name="Daniel R."/>
        </authorList>
    </citation>
    <scope>NUCLEOTIDE SEQUENCE</scope>
</reference>
<name>A0A1J5PYU0_9ZZZZ</name>
<dbReference type="PIRSF" id="PIRSF003135">
    <property type="entry name" value="Primosomal_n"/>
    <property type="match status" value="1"/>
</dbReference>
<dbReference type="Gene3D" id="2.40.50.140">
    <property type="entry name" value="Nucleic acid-binding proteins"/>
    <property type="match status" value="1"/>
</dbReference>
<dbReference type="NCBIfam" id="TIGR04418">
    <property type="entry name" value="PriB_gamma"/>
    <property type="match status" value="1"/>
</dbReference>
<proteinExistence type="inferred from homology"/>
<dbReference type="EMBL" id="MLJW01001964">
    <property type="protein sequence ID" value="OIQ76112.1"/>
    <property type="molecule type" value="Genomic_DNA"/>
</dbReference>
<dbReference type="InterPro" id="IPR023646">
    <property type="entry name" value="Prisomal_replication_PriB"/>
</dbReference>
<dbReference type="GO" id="GO:0006269">
    <property type="term" value="P:DNA replication, synthesis of primer"/>
    <property type="evidence" value="ECO:0007669"/>
    <property type="project" value="UniProtKB-KW"/>
</dbReference>
<keyword evidence="2" id="KW-0235">DNA replication</keyword>
<evidence type="ECO:0000256" key="3">
    <source>
        <dbReference type="ARBA" id="ARBA00023125"/>
    </source>
</evidence>
<dbReference type="AlphaFoldDB" id="A0A1J5PYU0"/>
<dbReference type="PROSITE" id="PS50935">
    <property type="entry name" value="SSB"/>
    <property type="match status" value="1"/>
</dbReference>
<evidence type="ECO:0000256" key="2">
    <source>
        <dbReference type="ARBA" id="ARBA00022705"/>
    </source>
</evidence>
<dbReference type="GO" id="GO:1990077">
    <property type="term" value="C:primosome complex"/>
    <property type="evidence" value="ECO:0007669"/>
    <property type="project" value="UniProtKB-KW"/>
</dbReference>
<sequence>MNSNQLVLAGEVTEVAELRYTPAGIPLLGFTLKHVSQQGEAGMQRQVECEVPAVAMAKLAEQARGLRIGSSARVVGFLARKSLNSRQLILHINEFEIIEKG</sequence>
<organism evidence="4">
    <name type="scientific">mine drainage metagenome</name>
    <dbReference type="NCBI Taxonomy" id="410659"/>
    <lineage>
        <taxon>unclassified sequences</taxon>
        <taxon>metagenomes</taxon>
        <taxon>ecological metagenomes</taxon>
    </lineage>
</organism>
<dbReference type="GO" id="GO:0003697">
    <property type="term" value="F:single-stranded DNA binding"/>
    <property type="evidence" value="ECO:0007669"/>
    <property type="project" value="InterPro"/>
</dbReference>
<protein>
    <submittedName>
        <fullName evidence="4">Primosomal replication protein n</fullName>
    </submittedName>
</protein>
<dbReference type="InterPro" id="IPR012340">
    <property type="entry name" value="NA-bd_OB-fold"/>
</dbReference>
<comment type="caution">
    <text evidence="4">The sequence shown here is derived from an EMBL/GenBank/DDBJ whole genome shotgun (WGS) entry which is preliminary data.</text>
</comment>
<keyword evidence="1" id="KW-0639">Primosome</keyword>
<dbReference type="InterPro" id="IPR000424">
    <property type="entry name" value="Primosome_PriB/ssb"/>
</dbReference>
<gene>
    <name evidence="4" type="primary">priB_7</name>
    <name evidence="4" type="ORF">GALL_422160</name>
</gene>